<feature type="compositionally biased region" description="Gly residues" evidence="1">
    <location>
        <begin position="64"/>
        <end position="74"/>
    </location>
</feature>
<evidence type="ECO:0000313" key="3">
    <source>
        <dbReference type="Proteomes" id="UP001266305"/>
    </source>
</evidence>
<dbReference type="EMBL" id="JASSZA010000004">
    <property type="protein sequence ID" value="KAK2114505.1"/>
    <property type="molecule type" value="Genomic_DNA"/>
</dbReference>
<feature type="compositionally biased region" description="Basic and acidic residues" evidence="1">
    <location>
        <begin position="86"/>
        <end position="99"/>
    </location>
</feature>
<name>A0ABQ9VZ90_SAGOE</name>
<dbReference type="Proteomes" id="UP001266305">
    <property type="component" value="Unassembled WGS sequence"/>
</dbReference>
<accession>A0ABQ9VZ90</accession>
<reference evidence="2 3" key="1">
    <citation type="submission" date="2023-05" db="EMBL/GenBank/DDBJ databases">
        <title>B98-5 Cell Line De Novo Hybrid Assembly: An Optical Mapping Approach.</title>
        <authorList>
            <person name="Kananen K."/>
            <person name="Auerbach J.A."/>
            <person name="Kautto E."/>
            <person name="Blachly J.S."/>
        </authorList>
    </citation>
    <scope>NUCLEOTIDE SEQUENCE [LARGE SCALE GENOMIC DNA]</scope>
    <source>
        <strain evidence="2">B95-8</strain>
        <tissue evidence="2">Cell line</tissue>
    </source>
</reference>
<feature type="region of interest" description="Disordered" evidence="1">
    <location>
        <begin position="1"/>
        <end position="115"/>
    </location>
</feature>
<protein>
    <submittedName>
        <fullName evidence="2">Uncharacterized protein</fullName>
    </submittedName>
</protein>
<sequence>MGGPGGGTLSQLHRSEWDGDVSTLSRWQSPREHGSETLCSSPHQAPHFLDPPVLPGLPKAVPSGGCGPGGPGGFGRKRATRSRVCTRQDLDPELWRSGRPESSTQNSERRWRGGN</sequence>
<organism evidence="2 3">
    <name type="scientific">Saguinus oedipus</name>
    <name type="common">Cotton-top tamarin</name>
    <name type="synonym">Oedipomidas oedipus</name>
    <dbReference type="NCBI Taxonomy" id="9490"/>
    <lineage>
        <taxon>Eukaryota</taxon>
        <taxon>Metazoa</taxon>
        <taxon>Chordata</taxon>
        <taxon>Craniata</taxon>
        <taxon>Vertebrata</taxon>
        <taxon>Euteleostomi</taxon>
        <taxon>Mammalia</taxon>
        <taxon>Eutheria</taxon>
        <taxon>Euarchontoglires</taxon>
        <taxon>Primates</taxon>
        <taxon>Haplorrhini</taxon>
        <taxon>Platyrrhini</taxon>
        <taxon>Cebidae</taxon>
        <taxon>Callitrichinae</taxon>
        <taxon>Saguinus</taxon>
    </lineage>
</organism>
<evidence type="ECO:0000256" key="1">
    <source>
        <dbReference type="SAM" id="MobiDB-lite"/>
    </source>
</evidence>
<evidence type="ECO:0000313" key="2">
    <source>
        <dbReference type="EMBL" id="KAK2114505.1"/>
    </source>
</evidence>
<gene>
    <name evidence="2" type="ORF">P7K49_008771</name>
</gene>
<comment type="caution">
    <text evidence="2">The sequence shown here is derived from an EMBL/GenBank/DDBJ whole genome shotgun (WGS) entry which is preliminary data.</text>
</comment>
<proteinExistence type="predicted"/>
<keyword evidence="3" id="KW-1185">Reference proteome</keyword>